<dbReference type="Gene3D" id="3.40.718.10">
    <property type="entry name" value="Isopropylmalate Dehydrogenase"/>
    <property type="match status" value="1"/>
</dbReference>
<evidence type="ECO:0000256" key="2">
    <source>
        <dbReference type="ARBA" id="ARBA00023315"/>
    </source>
</evidence>
<dbReference type="AlphaFoldDB" id="A0A4R5EVY5"/>
<dbReference type="SUPFAM" id="SSF53659">
    <property type="entry name" value="Isocitrate/Isopropylmalate dehydrogenase-like"/>
    <property type="match status" value="1"/>
</dbReference>
<gene>
    <name evidence="5" type="ORF">E1B25_08735</name>
</gene>
<comment type="caution">
    <text evidence="5">The sequence shown here is derived from an EMBL/GenBank/DDBJ whole genome shotgun (WGS) entry which is preliminary data.</text>
</comment>
<keyword evidence="2" id="KW-0012">Acyltransferase</keyword>
<dbReference type="Gene3D" id="3.10.129.10">
    <property type="entry name" value="Hotdog Thioesterase"/>
    <property type="match status" value="1"/>
</dbReference>
<proteinExistence type="predicted"/>
<dbReference type="InterPro" id="IPR050500">
    <property type="entry name" value="Phos_Acetyltrans/Butyryltrans"/>
</dbReference>
<evidence type="ECO:0000256" key="1">
    <source>
        <dbReference type="ARBA" id="ARBA00022679"/>
    </source>
</evidence>
<dbReference type="NCBIfam" id="NF008852">
    <property type="entry name" value="PRK11890.1"/>
    <property type="match status" value="1"/>
</dbReference>
<evidence type="ECO:0000259" key="4">
    <source>
        <dbReference type="Pfam" id="PF01575"/>
    </source>
</evidence>
<feature type="domain" description="Phosphate acetyl/butaryl transferase" evidence="3">
    <location>
        <begin position="234"/>
        <end position="449"/>
    </location>
</feature>
<dbReference type="InterPro" id="IPR029069">
    <property type="entry name" value="HotDog_dom_sf"/>
</dbReference>
<dbReference type="InterPro" id="IPR002505">
    <property type="entry name" value="PTA_PTB"/>
</dbReference>
<dbReference type="Pfam" id="PF01575">
    <property type="entry name" value="MaoC_dehydratas"/>
    <property type="match status" value="1"/>
</dbReference>
<sequence length="460" mass="48396">MHNVPFDKLEIGMEAARTRTLLAEDLFVFANSSGNVNPMHLPDEDGDGDGKPEAVAPGMWVASLISAVLGCDLPGPGTLYHSQTLRFLRQANAGDTLTVTVRLTAKGPDRLVNFDTWIENAAGERVLEGEAQVYAPEKALSFAPEDLPGLTLQRHVHFDRLLAMAEPLAPIPTAVVAPEKADALAGAILAAEHTLITPILIGHAERIAEAAAEEGIDLTPYRIVDVRDHRLAAQEAVRMVLAHEAAAVMKGHLHTDILLGEVVKREGGLRKGGRRLSHVFVMDVPGLDHLLMVTDAAINISPDLKTKADIVQNAIDLALSLGIEEPRVGVLSAVETINPAIPSTLDAAALSKMAERGQITGGLVDGPLAMDNAINLAAAATKGIRSLVAGRANILVAPNMESGNMLAKELTFLAHAEAGGVVVGAKCPIILTSRSDDDKARLASCAVAALHADFLARAGA</sequence>
<evidence type="ECO:0000313" key="5">
    <source>
        <dbReference type="EMBL" id="TDE39148.1"/>
    </source>
</evidence>
<evidence type="ECO:0000259" key="3">
    <source>
        <dbReference type="Pfam" id="PF01515"/>
    </source>
</evidence>
<keyword evidence="1 5" id="KW-0808">Transferase</keyword>
<evidence type="ECO:0000313" key="6">
    <source>
        <dbReference type="Proteomes" id="UP000294662"/>
    </source>
</evidence>
<dbReference type="PANTHER" id="PTHR43356">
    <property type="entry name" value="PHOSPHATE ACETYLTRANSFERASE"/>
    <property type="match status" value="1"/>
</dbReference>
<dbReference type="OrthoDB" id="9800237at2"/>
<feature type="domain" description="MaoC-like" evidence="4">
    <location>
        <begin position="14"/>
        <end position="106"/>
    </location>
</feature>
<accession>A0A4R5EVY5</accession>
<organism evidence="5 6">
    <name type="scientific">Antarcticimicrobium sediminis</name>
    <dbReference type="NCBI Taxonomy" id="2546227"/>
    <lineage>
        <taxon>Bacteria</taxon>
        <taxon>Pseudomonadati</taxon>
        <taxon>Pseudomonadota</taxon>
        <taxon>Alphaproteobacteria</taxon>
        <taxon>Rhodobacterales</taxon>
        <taxon>Paracoccaceae</taxon>
        <taxon>Antarcticimicrobium</taxon>
    </lineage>
</organism>
<name>A0A4R5EVY5_9RHOB</name>
<dbReference type="Pfam" id="PF01515">
    <property type="entry name" value="PTA_PTB"/>
    <property type="match status" value="1"/>
</dbReference>
<dbReference type="SUPFAM" id="SSF54637">
    <property type="entry name" value="Thioesterase/thiol ester dehydrase-isomerase"/>
    <property type="match status" value="1"/>
</dbReference>
<dbReference type="PANTHER" id="PTHR43356:SF2">
    <property type="entry name" value="PHOSPHATE ACETYLTRANSFERASE"/>
    <property type="match status" value="1"/>
</dbReference>
<dbReference type="CDD" id="cd03449">
    <property type="entry name" value="R_hydratase"/>
    <property type="match status" value="1"/>
</dbReference>
<dbReference type="Proteomes" id="UP000294662">
    <property type="component" value="Unassembled WGS sequence"/>
</dbReference>
<dbReference type="NCBIfam" id="NF006045">
    <property type="entry name" value="PRK08190.1"/>
    <property type="match status" value="1"/>
</dbReference>
<reference evidence="5 6" key="1">
    <citation type="submission" date="2019-03" db="EMBL/GenBank/DDBJ databases">
        <authorList>
            <person name="Zhang S."/>
        </authorList>
    </citation>
    <scope>NUCLEOTIDE SEQUENCE [LARGE SCALE GENOMIC DNA]</scope>
    <source>
        <strain evidence="5 6">S4J41</strain>
    </source>
</reference>
<protein>
    <submittedName>
        <fullName evidence="5">Bifunctional enoyl-CoA hydratase/phosphate acetyltransferase</fullName>
    </submittedName>
</protein>
<dbReference type="EMBL" id="SMFP01000004">
    <property type="protein sequence ID" value="TDE39148.1"/>
    <property type="molecule type" value="Genomic_DNA"/>
</dbReference>
<dbReference type="InterPro" id="IPR002539">
    <property type="entry name" value="MaoC-like_dom"/>
</dbReference>
<dbReference type="GO" id="GO:0016746">
    <property type="term" value="F:acyltransferase activity"/>
    <property type="evidence" value="ECO:0007669"/>
    <property type="project" value="UniProtKB-KW"/>
</dbReference>
<keyword evidence="6" id="KW-1185">Reference proteome</keyword>